<evidence type="ECO:0000256" key="2">
    <source>
        <dbReference type="SAM" id="Coils"/>
    </source>
</evidence>
<feature type="region of interest" description="Disordered" evidence="3">
    <location>
        <begin position="223"/>
        <end position="247"/>
    </location>
</feature>
<feature type="compositionally biased region" description="Acidic residues" evidence="3">
    <location>
        <begin position="234"/>
        <end position="247"/>
    </location>
</feature>
<evidence type="ECO:0000313" key="4">
    <source>
        <dbReference type="EMBL" id="AHC15031.1"/>
    </source>
</evidence>
<evidence type="ECO:0000256" key="1">
    <source>
        <dbReference type="PROSITE-ProRule" id="PRU00339"/>
    </source>
</evidence>
<dbReference type="AlphaFoldDB" id="V5WIR3"/>
<dbReference type="HOGENOM" id="CLU_038824_0_0_12"/>
<dbReference type="Gene3D" id="1.25.40.10">
    <property type="entry name" value="Tetratricopeptide repeat domain"/>
    <property type="match status" value="2"/>
</dbReference>
<dbReference type="Pfam" id="PF13181">
    <property type="entry name" value="TPR_8"/>
    <property type="match status" value="2"/>
</dbReference>
<reference evidence="4 5" key="1">
    <citation type="journal article" date="2015" name="Stand. Genomic Sci.">
        <title>Complete genome sequence and description of Salinispira pacifica gen. nov., sp. nov., a novel spirochaete isolated form a hypersaline microbial mat.</title>
        <authorList>
            <person name="Ben Hania W."/>
            <person name="Joseph M."/>
            <person name="Schumann P."/>
            <person name="Bunk B."/>
            <person name="Fiebig A."/>
            <person name="Sproer C."/>
            <person name="Klenk H.P."/>
            <person name="Fardeau M.L."/>
            <person name="Spring S."/>
        </authorList>
    </citation>
    <scope>NUCLEOTIDE SEQUENCE [LARGE SCALE GENOMIC DNA]</scope>
    <source>
        <strain evidence="4 5">L21-RPul-D2</strain>
    </source>
</reference>
<keyword evidence="1" id="KW-0802">TPR repeat</keyword>
<name>V5WIR3_9SPIO</name>
<dbReference type="eggNOG" id="COG0457">
    <property type="taxonomic scope" value="Bacteria"/>
</dbReference>
<feature type="repeat" description="TPR" evidence="1">
    <location>
        <begin position="119"/>
        <end position="152"/>
    </location>
</feature>
<protein>
    <submittedName>
        <fullName evidence="4">TPR domain protein</fullName>
    </submittedName>
</protein>
<dbReference type="RefSeq" id="WP_024267951.1">
    <property type="nucleotide sequence ID" value="NC_023035.1"/>
</dbReference>
<dbReference type="InterPro" id="IPR019734">
    <property type="entry name" value="TPR_rpt"/>
</dbReference>
<evidence type="ECO:0000313" key="5">
    <source>
        <dbReference type="Proteomes" id="UP000018680"/>
    </source>
</evidence>
<proteinExistence type="predicted"/>
<dbReference type="SMART" id="SM00028">
    <property type="entry name" value="TPR"/>
    <property type="match status" value="3"/>
</dbReference>
<dbReference type="KEGG" id="slr:L21SP2_1646"/>
<accession>V5WIR3</accession>
<gene>
    <name evidence="4" type="ORF">L21SP2_1646</name>
</gene>
<dbReference type="PROSITE" id="PS50005">
    <property type="entry name" value="TPR"/>
    <property type="match status" value="1"/>
</dbReference>
<dbReference type="Pfam" id="PF14559">
    <property type="entry name" value="TPR_19"/>
    <property type="match status" value="1"/>
</dbReference>
<dbReference type="SUPFAM" id="SSF48452">
    <property type="entry name" value="TPR-like"/>
    <property type="match status" value="1"/>
</dbReference>
<feature type="coiled-coil region" evidence="2">
    <location>
        <begin position="155"/>
        <end position="214"/>
    </location>
</feature>
<keyword evidence="5" id="KW-1185">Reference proteome</keyword>
<dbReference type="Proteomes" id="UP000018680">
    <property type="component" value="Chromosome"/>
</dbReference>
<keyword evidence="2" id="KW-0175">Coiled coil</keyword>
<dbReference type="STRING" id="1307761.L21SP2_1646"/>
<dbReference type="InterPro" id="IPR011990">
    <property type="entry name" value="TPR-like_helical_dom_sf"/>
</dbReference>
<dbReference type="EMBL" id="CP006939">
    <property type="protein sequence ID" value="AHC15031.1"/>
    <property type="molecule type" value="Genomic_DNA"/>
</dbReference>
<evidence type="ECO:0000256" key="3">
    <source>
        <dbReference type="SAM" id="MobiDB-lite"/>
    </source>
</evidence>
<organism evidence="4 5">
    <name type="scientific">Salinispira pacifica</name>
    <dbReference type="NCBI Taxonomy" id="1307761"/>
    <lineage>
        <taxon>Bacteria</taxon>
        <taxon>Pseudomonadati</taxon>
        <taxon>Spirochaetota</taxon>
        <taxon>Spirochaetia</taxon>
        <taxon>Spirochaetales</taxon>
        <taxon>Spirochaetaceae</taxon>
        <taxon>Salinispira</taxon>
    </lineage>
</organism>
<sequence length="247" mass="27885">MIAFLIILPGTAAAQDSGLLESGIDAFMNNQPRDAAAIFETVIAQGNTNPDTFLYLAHSYEQLGLYDQGINTLQNGLGYARDKRHLFYYNMGNLYLQKEDPESAIEQFSLAISSRGSFSNAYLNRGNSYLREWELINAKSDYEQFLQLDPEHNLAPRVQQMINAIQEELAAEEARKLEEQRLAELEEERARLEALEAEQKAAEEEARRQELLNDILGNLNEAGSEAKTLGAGTEEIEEDEEEFQRAD</sequence>